<dbReference type="SUPFAM" id="SSF50022">
    <property type="entry name" value="ISP domain"/>
    <property type="match status" value="1"/>
</dbReference>
<evidence type="ECO:0000256" key="3">
    <source>
        <dbReference type="ARBA" id="ARBA00022714"/>
    </source>
</evidence>
<dbReference type="InterPro" id="IPR014349">
    <property type="entry name" value="Rieske_Fe-S_prot"/>
</dbReference>
<reference evidence="12" key="1">
    <citation type="submission" date="2016-10" db="EMBL/GenBank/DDBJ databases">
        <authorList>
            <person name="Varghese N."/>
            <person name="Submissions S."/>
        </authorList>
    </citation>
    <scope>NUCLEOTIDE SEQUENCE [LARGE SCALE GENOMIC DNA]</scope>
    <source>
        <strain evidence="12">DSM 22082</strain>
    </source>
</reference>
<dbReference type="OrthoDB" id="25106at2"/>
<name>A0A1H1STN3_BRESA</name>
<dbReference type="InterPro" id="IPR017941">
    <property type="entry name" value="Rieske_2Fe-2S"/>
</dbReference>
<dbReference type="Pfam" id="PF00355">
    <property type="entry name" value="Rieske"/>
    <property type="match status" value="1"/>
</dbReference>
<feature type="region of interest" description="Disordered" evidence="10">
    <location>
        <begin position="43"/>
        <end position="72"/>
    </location>
</feature>
<dbReference type="Proteomes" id="UP000199700">
    <property type="component" value="Chromosome"/>
</dbReference>
<evidence type="ECO:0000256" key="10">
    <source>
        <dbReference type="SAM" id="MobiDB-lite"/>
    </source>
</evidence>
<dbReference type="PROSITE" id="PS51296">
    <property type="entry name" value="RIESKE"/>
    <property type="match status" value="1"/>
</dbReference>
<evidence type="ECO:0000256" key="7">
    <source>
        <dbReference type="ARBA" id="ARBA00023157"/>
    </source>
</evidence>
<gene>
    <name evidence="12" type="ORF">SAMN04489751_2182</name>
</gene>
<dbReference type="PANTHER" id="PTHR10134">
    <property type="entry name" value="CYTOCHROME B-C1 COMPLEX SUBUNIT RIESKE, MITOCHONDRIAL"/>
    <property type="match status" value="1"/>
</dbReference>
<keyword evidence="3" id="KW-0001">2Fe-2S</keyword>
<evidence type="ECO:0000256" key="6">
    <source>
        <dbReference type="ARBA" id="ARBA00023014"/>
    </source>
</evidence>
<evidence type="ECO:0000313" key="13">
    <source>
        <dbReference type="Proteomes" id="UP000199700"/>
    </source>
</evidence>
<keyword evidence="5" id="KW-0408">Iron</keyword>
<dbReference type="AlphaFoldDB" id="A0A1H1STN3"/>
<dbReference type="STRING" id="629680.SAMN04489751_2182"/>
<dbReference type="FunFam" id="2.102.10.10:FF:000016">
    <property type="entry name" value="Nitrite reductase/ring-hydroxylating ferredoxin subunit"/>
    <property type="match status" value="1"/>
</dbReference>
<dbReference type="GO" id="GO:0051537">
    <property type="term" value="F:2 iron, 2 sulfur cluster binding"/>
    <property type="evidence" value="ECO:0007669"/>
    <property type="project" value="UniProtKB-KW"/>
</dbReference>
<evidence type="ECO:0000256" key="1">
    <source>
        <dbReference type="ARBA" id="ARBA00002494"/>
    </source>
</evidence>
<dbReference type="GO" id="GO:0004497">
    <property type="term" value="F:monooxygenase activity"/>
    <property type="evidence" value="ECO:0007669"/>
    <property type="project" value="UniProtKB-ARBA"/>
</dbReference>
<accession>A0A1H1STN3</accession>
<evidence type="ECO:0000256" key="8">
    <source>
        <dbReference type="ARBA" id="ARBA00029586"/>
    </source>
</evidence>
<dbReference type="GO" id="GO:0016020">
    <property type="term" value="C:membrane"/>
    <property type="evidence" value="ECO:0007669"/>
    <property type="project" value="InterPro"/>
</dbReference>
<dbReference type="PRINTS" id="PR00162">
    <property type="entry name" value="RIESKE"/>
</dbReference>
<evidence type="ECO:0000256" key="5">
    <source>
        <dbReference type="ARBA" id="ARBA00023004"/>
    </source>
</evidence>
<protein>
    <recommendedName>
        <fullName evidence="2">Cytochrome bc1 complex Rieske iron-sulfur subunit</fullName>
    </recommendedName>
    <alternativeName>
        <fullName evidence="8">Cytochrome bc1 reductase complex subunit QcrA</fullName>
    </alternativeName>
</protein>
<dbReference type="Gene3D" id="2.102.10.10">
    <property type="entry name" value="Rieske [2Fe-2S] iron-sulphur domain"/>
    <property type="match status" value="1"/>
</dbReference>
<keyword evidence="6" id="KW-0411">Iron-sulfur</keyword>
<dbReference type="InterPro" id="IPR005805">
    <property type="entry name" value="Rieske_Fe-S_prot_C"/>
</dbReference>
<comment type="cofactor">
    <cofactor evidence="9">
        <name>[2Fe-2S] cluster</name>
        <dbReference type="ChEBI" id="CHEBI:190135"/>
    </cofactor>
</comment>
<dbReference type="InterPro" id="IPR036922">
    <property type="entry name" value="Rieske_2Fe-2S_sf"/>
</dbReference>
<comment type="function">
    <text evidence="1">Iron-sulfur subunit of the cytochrome bc1 complex, an essential component of the respiratory electron transport chain required for ATP synthesis. The bc1 complex catalyzes the oxidation of menaquinol and the reduction of cytochrome c in the respiratory chain. The bc1 complex operates through a Q-cycle mechanism that couples electron transfer to generation of the proton gradient that drives ATP synthesis.</text>
</comment>
<feature type="domain" description="Rieske" evidence="11">
    <location>
        <begin position="59"/>
        <end position="150"/>
    </location>
</feature>
<evidence type="ECO:0000256" key="9">
    <source>
        <dbReference type="ARBA" id="ARBA00034078"/>
    </source>
</evidence>
<keyword evidence="7" id="KW-1015">Disulfide bond</keyword>
<dbReference type="GO" id="GO:0016705">
    <property type="term" value="F:oxidoreductase activity, acting on paired donors, with incorporation or reduction of molecular oxygen"/>
    <property type="evidence" value="ECO:0007669"/>
    <property type="project" value="UniProtKB-ARBA"/>
</dbReference>
<dbReference type="GO" id="GO:0046872">
    <property type="term" value="F:metal ion binding"/>
    <property type="evidence" value="ECO:0007669"/>
    <property type="project" value="UniProtKB-KW"/>
</dbReference>
<organism evidence="12 13">
    <name type="scientific">Brevibacterium sandarakinum</name>
    <dbReference type="NCBI Taxonomy" id="629680"/>
    <lineage>
        <taxon>Bacteria</taxon>
        <taxon>Bacillati</taxon>
        <taxon>Actinomycetota</taxon>
        <taxon>Actinomycetes</taxon>
        <taxon>Micrococcales</taxon>
        <taxon>Brevibacteriaceae</taxon>
        <taxon>Brevibacterium</taxon>
    </lineage>
</organism>
<dbReference type="EMBL" id="LT629739">
    <property type="protein sequence ID" value="SDS51086.1"/>
    <property type="molecule type" value="Genomic_DNA"/>
</dbReference>
<evidence type="ECO:0000259" key="11">
    <source>
        <dbReference type="PROSITE" id="PS51296"/>
    </source>
</evidence>
<evidence type="ECO:0000256" key="4">
    <source>
        <dbReference type="ARBA" id="ARBA00022723"/>
    </source>
</evidence>
<evidence type="ECO:0000313" key="12">
    <source>
        <dbReference type="EMBL" id="SDS51086.1"/>
    </source>
</evidence>
<proteinExistence type="predicted"/>
<feature type="compositionally biased region" description="Polar residues" evidence="10">
    <location>
        <begin position="44"/>
        <end position="53"/>
    </location>
</feature>
<keyword evidence="4" id="KW-0479">Metal-binding</keyword>
<keyword evidence="13" id="KW-1185">Reference proteome</keyword>
<evidence type="ECO:0000256" key="2">
    <source>
        <dbReference type="ARBA" id="ARBA00015816"/>
    </source>
</evidence>
<dbReference type="CDD" id="cd03467">
    <property type="entry name" value="Rieske"/>
    <property type="match status" value="1"/>
</dbReference>
<sequence>MSTRALVGRPRGTVETNRRTIMKSASVAGTVAVVGSSVALTSACSSDEPSESNGAGGTDANVPAGDVPVGSGTVVDETYVVTQPKEGEFYAFSSVCTHQGCQVRTVTEDKITCPCHSSQFSTTTGEVLTGPATEPLAEYSVSDSDGTLTISGK</sequence>